<evidence type="ECO:0000256" key="1">
    <source>
        <dbReference type="ARBA" id="ARBA00010528"/>
    </source>
</evidence>
<proteinExistence type="inferred from homology"/>
<dbReference type="Pfam" id="PF00573">
    <property type="entry name" value="Ribosomal_L4"/>
    <property type="match status" value="1"/>
</dbReference>
<evidence type="ECO:0000256" key="3">
    <source>
        <dbReference type="ARBA" id="ARBA00023274"/>
    </source>
</evidence>
<keyword evidence="3 5" id="KW-0687">Ribonucleoprotein</keyword>
<dbReference type="AlphaFoldDB" id="A0A0H4T2V8"/>
<dbReference type="GO" id="GO:0005840">
    <property type="term" value="C:ribosome"/>
    <property type="evidence" value="ECO:0007669"/>
    <property type="project" value="UniProtKB-KW"/>
</dbReference>
<dbReference type="HAMAP" id="MF_01328_B">
    <property type="entry name" value="Ribosomal_uL4_B"/>
    <property type="match status" value="1"/>
</dbReference>
<keyword evidence="5" id="KW-0699">rRNA-binding</keyword>
<name>A0A0H4T2V8_9BACT</name>
<dbReference type="Gene3D" id="3.40.1370.10">
    <property type="match status" value="1"/>
</dbReference>
<dbReference type="SUPFAM" id="SSF52166">
    <property type="entry name" value="Ribosomal protein L4"/>
    <property type="match status" value="1"/>
</dbReference>
<comment type="function">
    <text evidence="5">Forms part of the polypeptide exit tunnel.</text>
</comment>
<organism evidence="7">
    <name type="scientific">uncultured Nitrospirae bacterium Rifle_16ft_4_minimus_10340</name>
    <dbReference type="NCBI Taxonomy" id="1665123"/>
    <lineage>
        <taxon>Bacteria</taxon>
        <taxon>Pseudomonadati</taxon>
        <taxon>Nitrospirota</taxon>
        <taxon>environmental samples</taxon>
    </lineage>
</organism>
<comment type="function">
    <text evidence="5">One of the primary rRNA binding proteins, this protein initially binds near the 5'-end of the 23S rRNA. It is important during the early stages of 50S assembly. It makes multiple contacts with different domains of the 23S rRNA in the assembled 50S subunit and ribosome.</text>
</comment>
<gene>
    <name evidence="5 7" type="primary">rplD</name>
</gene>
<dbReference type="InterPro" id="IPR013005">
    <property type="entry name" value="Ribosomal_uL4-like"/>
</dbReference>
<dbReference type="GO" id="GO:0006412">
    <property type="term" value="P:translation"/>
    <property type="evidence" value="ECO:0007669"/>
    <property type="project" value="UniProtKB-UniRule"/>
</dbReference>
<accession>A0A0H4T2V8</accession>
<evidence type="ECO:0000256" key="2">
    <source>
        <dbReference type="ARBA" id="ARBA00022980"/>
    </source>
</evidence>
<keyword evidence="5" id="KW-0694">RNA-binding</keyword>
<dbReference type="GO" id="GO:0019843">
    <property type="term" value="F:rRNA binding"/>
    <property type="evidence" value="ECO:0007669"/>
    <property type="project" value="UniProtKB-UniRule"/>
</dbReference>
<sequence>MPTVDVVDLKRQKVGSVDLPEEVFGCKLHTALVHEAVVMQRACERQGTASTLRRGEVAGSGKKPWKQKHTGRARAGSIRSPVWRHGGSVFGPKPRDYSYSMPKKKYRAALQSALSAKLADGQVLIVSNLSLDKPKTKLLAQVLTNLGAEAYALIVAGAGHAGLAQAAGNLPNVCVVGPEGLNVYDIVRAEVILILERELPRVKEVWA</sequence>
<feature type="compositionally biased region" description="Basic residues" evidence="6">
    <location>
        <begin position="63"/>
        <end position="72"/>
    </location>
</feature>
<feature type="region of interest" description="Disordered" evidence="6">
    <location>
        <begin position="49"/>
        <end position="76"/>
    </location>
</feature>
<dbReference type="GO" id="GO:1990904">
    <property type="term" value="C:ribonucleoprotein complex"/>
    <property type="evidence" value="ECO:0007669"/>
    <property type="project" value="UniProtKB-KW"/>
</dbReference>
<evidence type="ECO:0000313" key="7">
    <source>
        <dbReference type="EMBL" id="AKQ00727.1"/>
    </source>
</evidence>
<comment type="subunit">
    <text evidence="5">Part of the 50S ribosomal subunit.</text>
</comment>
<evidence type="ECO:0000256" key="6">
    <source>
        <dbReference type="SAM" id="MobiDB-lite"/>
    </source>
</evidence>
<evidence type="ECO:0000256" key="4">
    <source>
        <dbReference type="ARBA" id="ARBA00035244"/>
    </source>
</evidence>
<protein>
    <recommendedName>
        <fullName evidence="4 5">Large ribosomal subunit protein uL4</fullName>
    </recommendedName>
</protein>
<keyword evidence="2 5" id="KW-0689">Ribosomal protein</keyword>
<dbReference type="GO" id="GO:0003735">
    <property type="term" value="F:structural constituent of ribosome"/>
    <property type="evidence" value="ECO:0007669"/>
    <property type="project" value="InterPro"/>
</dbReference>
<dbReference type="InterPro" id="IPR002136">
    <property type="entry name" value="Ribosomal_uL4"/>
</dbReference>
<reference evidence="7" key="1">
    <citation type="journal article" date="2015" name="ISME J.">
        <title>Aquifer environment selects for microbial species cohorts in sediment and groundwater.</title>
        <authorList>
            <person name="Hug L.A."/>
            <person name="Thomas B.C."/>
            <person name="Brown C.T."/>
            <person name="Frischkorn K.R."/>
            <person name="Williams K.H."/>
            <person name="Tringe S.G."/>
            <person name="Banfield J.F."/>
        </authorList>
    </citation>
    <scope>NUCLEOTIDE SEQUENCE</scope>
</reference>
<evidence type="ECO:0000256" key="5">
    <source>
        <dbReference type="HAMAP-Rule" id="MF_01328"/>
    </source>
</evidence>
<dbReference type="PANTHER" id="PTHR10746:SF6">
    <property type="entry name" value="LARGE RIBOSOMAL SUBUNIT PROTEIN UL4M"/>
    <property type="match status" value="1"/>
</dbReference>
<dbReference type="NCBIfam" id="TIGR03953">
    <property type="entry name" value="rplD_bact"/>
    <property type="match status" value="1"/>
</dbReference>
<comment type="similarity">
    <text evidence="1 5">Belongs to the universal ribosomal protein uL4 family.</text>
</comment>
<dbReference type="PANTHER" id="PTHR10746">
    <property type="entry name" value="50S RIBOSOMAL PROTEIN L4"/>
    <property type="match status" value="1"/>
</dbReference>
<dbReference type="EMBL" id="KT006935">
    <property type="protein sequence ID" value="AKQ00727.1"/>
    <property type="molecule type" value="Genomic_DNA"/>
</dbReference>
<dbReference type="InterPro" id="IPR023574">
    <property type="entry name" value="Ribosomal_uL4_dom_sf"/>
</dbReference>